<comment type="caution">
    <text evidence="8">The sequence shown here is derived from an EMBL/GenBank/DDBJ whole genome shotgun (WGS) entry which is preliminary data.</text>
</comment>
<feature type="transmembrane region" description="Helical" evidence="6">
    <location>
        <begin position="264"/>
        <end position="283"/>
    </location>
</feature>
<dbReference type="EMBL" id="PVZF01000007">
    <property type="protein sequence ID" value="PRY14113.1"/>
    <property type="molecule type" value="Genomic_DNA"/>
</dbReference>
<evidence type="ECO:0000256" key="5">
    <source>
        <dbReference type="ARBA" id="ARBA00023136"/>
    </source>
</evidence>
<feature type="transmembrane region" description="Helical" evidence="6">
    <location>
        <begin position="54"/>
        <end position="76"/>
    </location>
</feature>
<feature type="transmembrane region" description="Helical" evidence="6">
    <location>
        <begin position="228"/>
        <end position="252"/>
    </location>
</feature>
<feature type="domain" description="Copper resistance protein D" evidence="7">
    <location>
        <begin position="227"/>
        <end position="321"/>
    </location>
</feature>
<feature type="transmembrane region" description="Helical" evidence="6">
    <location>
        <begin position="596"/>
        <end position="617"/>
    </location>
</feature>
<feature type="transmembrane region" description="Helical" evidence="6">
    <location>
        <begin position="136"/>
        <end position="157"/>
    </location>
</feature>
<dbReference type="Proteomes" id="UP000238083">
    <property type="component" value="Unassembled WGS sequence"/>
</dbReference>
<feature type="transmembrane region" description="Helical" evidence="6">
    <location>
        <begin position="164"/>
        <end position="184"/>
    </location>
</feature>
<dbReference type="Pfam" id="PF09678">
    <property type="entry name" value="Caa3_CtaG"/>
    <property type="match status" value="1"/>
</dbReference>
<reference evidence="8 9" key="1">
    <citation type="submission" date="2018-03" db="EMBL/GenBank/DDBJ databases">
        <title>Genomic Encyclopedia of Archaeal and Bacterial Type Strains, Phase II (KMG-II): from individual species to whole genera.</title>
        <authorList>
            <person name="Goeker M."/>
        </authorList>
    </citation>
    <scope>NUCLEOTIDE SEQUENCE [LARGE SCALE GENOMIC DNA]</scope>
    <source>
        <strain evidence="8 9">DSM 19711</strain>
    </source>
</reference>
<keyword evidence="4 6" id="KW-1133">Transmembrane helix</keyword>
<feature type="transmembrane region" description="Helical" evidence="6">
    <location>
        <begin position="360"/>
        <end position="379"/>
    </location>
</feature>
<dbReference type="RefSeq" id="WP_106212010.1">
    <property type="nucleotide sequence ID" value="NZ_PVZF01000007.1"/>
</dbReference>
<organism evidence="8 9">
    <name type="scientific">Kineococcus rhizosphaerae</name>
    <dbReference type="NCBI Taxonomy" id="559628"/>
    <lineage>
        <taxon>Bacteria</taxon>
        <taxon>Bacillati</taxon>
        <taxon>Actinomycetota</taxon>
        <taxon>Actinomycetes</taxon>
        <taxon>Kineosporiales</taxon>
        <taxon>Kineosporiaceae</taxon>
        <taxon>Kineococcus</taxon>
    </lineage>
</organism>
<feature type="transmembrane region" description="Helical" evidence="6">
    <location>
        <begin position="303"/>
        <end position="321"/>
    </location>
</feature>
<dbReference type="InterPro" id="IPR032694">
    <property type="entry name" value="CopC/D"/>
</dbReference>
<dbReference type="InterPro" id="IPR008457">
    <property type="entry name" value="Cu-R_CopD_dom"/>
</dbReference>
<comment type="subcellular location">
    <subcellularLocation>
        <location evidence="1">Cell membrane</location>
        <topology evidence="1">Multi-pass membrane protein</topology>
    </subcellularLocation>
</comment>
<feature type="transmembrane region" description="Helical" evidence="6">
    <location>
        <begin position="88"/>
        <end position="111"/>
    </location>
</feature>
<evidence type="ECO:0000256" key="6">
    <source>
        <dbReference type="SAM" id="Phobius"/>
    </source>
</evidence>
<feature type="transmembrane region" description="Helical" evidence="6">
    <location>
        <begin position="430"/>
        <end position="454"/>
    </location>
</feature>
<keyword evidence="9" id="KW-1185">Reference proteome</keyword>
<dbReference type="Pfam" id="PF05425">
    <property type="entry name" value="CopD"/>
    <property type="match status" value="1"/>
</dbReference>
<dbReference type="OrthoDB" id="5241646at2"/>
<dbReference type="InterPro" id="IPR019108">
    <property type="entry name" value="Caa3_assmbl_CtaG-rel"/>
</dbReference>
<keyword evidence="2" id="KW-1003">Cell membrane</keyword>
<protein>
    <submittedName>
        <fullName evidence="8">Putative copper resistance protein D</fullName>
    </submittedName>
</protein>
<evidence type="ECO:0000259" key="7">
    <source>
        <dbReference type="Pfam" id="PF05425"/>
    </source>
</evidence>
<dbReference type="PANTHER" id="PTHR34820">
    <property type="entry name" value="INNER MEMBRANE PROTEIN YEBZ"/>
    <property type="match status" value="1"/>
</dbReference>
<feature type="transmembrane region" description="Helical" evidence="6">
    <location>
        <begin position="509"/>
        <end position="531"/>
    </location>
</feature>
<dbReference type="GO" id="GO:0006825">
    <property type="term" value="P:copper ion transport"/>
    <property type="evidence" value="ECO:0007669"/>
    <property type="project" value="InterPro"/>
</dbReference>
<keyword evidence="5 6" id="KW-0472">Membrane</keyword>
<evidence type="ECO:0000313" key="8">
    <source>
        <dbReference type="EMBL" id="PRY14113.1"/>
    </source>
</evidence>
<evidence type="ECO:0000256" key="3">
    <source>
        <dbReference type="ARBA" id="ARBA00022692"/>
    </source>
</evidence>
<name>A0A2T0R2Z3_9ACTN</name>
<keyword evidence="3 6" id="KW-0812">Transmembrane</keyword>
<sequence>MDHSPKLLVLAVPGALLAVVGGLALTGSLAATDLLDPGPFVRYALPLARTLHDLAAALTVGLLVLTAVALPGGRAVEGEARTVRTAALRYAAVAATTWLAAAAATLVLTYADVAGTPLGSPGFTSQFWFFLTDLDLGRSLLASALGVLVVAVGCWLVRSLTTVGILAALSLAALLPLGLAGHAAGTNDHSLAVDGLVLHLLGVCVWAGGLAALVLLHRRLGRHLGDVATRYSWLAGACFAVVALSGVVNAWLRVGSWDGLLTRYGALVVVKSAALVVLGVAGWRQRTHVLPRLAERPGAFVRLAVTEVVVMGVTFGASVALSRSAPPVPQTASGPGAQLEALLGFPPPPAFSPAKLLTEWHLASFWFLVAATLAGSYVAGVRRLRRRGDRWPVLSTVSWLAGCALLVYLTSGAPALYGKLTFSGHMVQHMSLTMVVPPLLVLGAPMTLALRAATARHDGSRGLREWVLALTASPWLRFFGNPVVAAVVFAGSLYAFYYTGLFQQALLTHTGHTLMTAHFLLSGYVFCWVLVGRDPGPHRPPYPLRLLLLLVTLSFHAFFGVALMSSSQVLAPAWWHALGRTDDAALLADQHVGGGVAWGTGDIPTAVLAIGLALAWARSDEREARRKDRKGDRDGDAELAAYNERLAALARREE</sequence>
<evidence type="ECO:0000256" key="4">
    <source>
        <dbReference type="ARBA" id="ARBA00022989"/>
    </source>
</evidence>
<feature type="transmembrane region" description="Helical" evidence="6">
    <location>
        <begin position="391"/>
        <end position="410"/>
    </location>
</feature>
<dbReference type="AlphaFoldDB" id="A0A2T0R2Z3"/>
<proteinExistence type="predicted"/>
<gene>
    <name evidence="8" type="ORF">CLV37_107232</name>
</gene>
<dbReference type="GO" id="GO:0005886">
    <property type="term" value="C:plasma membrane"/>
    <property type="evidence" value="ECO:0007669"/>
    <property type="project" value="UniProtKB-SubCell"/>
</dbReference>
<feature type="transmembrane region" description="Helical" evidence="6">
    <location>
        <begin position="543"/>
        <end position="564"/>
    </location>
</feature>
<evidence type="ECO:0000256" key="1">
    <source>
        <dbReference type="ARBA" id="ARBA00004651"/>
    </source>
</evidence>
<dbReference type="PANTHER" id="PTHR34820:SF4">
    <property type="entry name" value="INNER MEMBRANE PROTEIN YEBZ"/>
    <property type="match status" value="1"/>
</dbReference>
<feature type="transmembrane region" description="Helical" evidence="6">
    <location>
        <begin position="475"/>
        <end position="497"/>
    </location>
</feature>
<evidence type="ECO:0000256" key="2">
    <source>
        <dbReference type="ARBA" id="ARBA00022475"/>
    </source>
</evidence>
<evidence type="ECO:0000313" key="9">
    <source>
        <dbReference type="Proteomes" id="UP000238083"/>
    </source>
</evidence>
<accession>A0A2T0R2Z3</accession>
<feature type="transmembrane region" description="Helical" evidence="6">
    <location>
        <begin position="196"/>
        <end position="216"/>
    </location>
</feature>